<dbReference type="RefSeq" id="WP_068742831.1">
    <property type="nucleotide sequence ID" value="NZ_FNSA01000003.1"/>
</dbReference>
<organism evidence="2 3">
    <name type="scientific">Tsukamurella tyrosinosolvens</name>
    <dbReference type="NCBI Taxonomy" id="57704"/>
    <lineage>
        <taxon>Bacteria</taxon>
        <taxon>Bacillati</taxon>
        <taxon>Actinomycetota</taxon>
        <taxon>Actinomycetes</taxon>
        <taxon>Mycobacteriales</taxon>
        <taxon>Tsukamurellaceae</taxon>
        <taxon>Tsukamurella</taxon>
    </lineage>
</organism>
<dbReference type="AlphaFoldDB" id="A0A1H4V988"/>
<feature type="domain" description="DUF7715" evidence="1">
    <location>
        <begin position="10"/>
        <end position="110"/>
    </location>
</feature>
<dbReference type="InterPro" id="IPR056132">
    <property type="entry name" value="DUF7715"/>
</dbReference>
<gene>
    <name evidence="2" type="ORF">SAMN04489793_3170</name>
</gene>
<dbReference type="EMBL" id="FNSA01000003">
    <property type="protein sequence ID" value="SEC77081.1"/>
    <property type="molecule type" value="Genomic_DNA"/>
</dbReference>
<accession>A0A1H4V988</accession>
<reference evidence="3" key="1">
    <citation type="submission" date="2016-10" db="EMBL/GenBank/DDBJ databases">
        <authorList>
            <person name="Varghese N."/>
            <person name="Submissions S."/>
        </authorList>
    </citation>
    <scope>NUCLEOTIDE SEQUENCE [LARGE SCALE GENOMIC DNA]</scope>
    <source>
        <strain evidence="3">DSM 44234</strain>
    </source>
</reference>
<dbReference type="OrthoDB" id="3476326at2"/>
<evidence type="ECO:0000259" key="1">
    <source>
        <dbReference type="Pfam" id="PF24831"/>
    </source>
</evidence>
<dbReference type="Proteomes" id="UP000182241">
    <property type="component" value="Unassembled WGS sequence"/>
</dbReference>
<protein>
    <recommendedName>
        <fullName evidence="1">DUF7715 domain-containing protein</fullName>
    </recommendedName>
</protein>
<dbReference type="STRING" id="57704.SAMN04489793_3170"/>
<name>A0A1H4V988_TSUTY</name>
<evidence type="ECO:0000313" key="3">
    <source>
        <dbReference type="Proteomes" id="UP000182241"/>
    </source>
</evidence>
<proteinExistence type="predicted"/>
<sequence length="123" mass="13310">MHILTISDRTFDPRDFTWGQPGELAFPGMVCCNRDSCGCSRAFSGAITHKASTVLEVEDSALTRSEVLTACRDSMQDAGWTFLTDSDIAQIADTALDAAAVFTPGTLVRPRCTGDDEWTFAPV</sequence>
<keyword evidence="3" id="KW-1185">Reference proteome</keyword>
<evidence type="ECO:0000313" key="2">
    <source>
        <dbReference type="EMBL" id="SEC77081.1"/>
    </source>
</evidence>
<dbReference type="Pfam" id="PF24831">
    <property type="entry name" value="DUF7715"/>
    <property type="match status" value="1"/>
</dbReference>